<reference evidence="6 7" key="1">
    <citation type="submission" date="2018-04" db="EMBL/GenBank/DDBJ databases">
        <title>Genomic Encyclopedia of Type Strains, Phase IV (KMG-IV): sequencing the most valuable type-strain genomes for metagenomic binning, comparative biology and taxonomic classification.</title>
        <authorList>
            <person name="Goeker M."/>
        </authorList>
    </citation>
    <scope>NUCLEOTIDE SEQUENCE [LARGE SCALE GENOMIC DNA]</scope>
    <source>
        <strain evidence="6 7">DSM 28688</strain>
    </source>
</reference>
<feature type="transmembrane region" description="Helical" evidence="4">
    <location>
        <begin position="231"/>
        <end position="258"/>
    </location>
</feature>
<evidence type="ECO:0000313" key="6">
    <source>
        <dbReference type="EMBL" id="PVY70033.1"/>
    </source>
</evidence>
<feature type="transmembrane region" description="Helical" evidence="4">
    <location>
        <begin position="15"/>
        <end position="37"/>
    </location>
</feature>
<dbReference type="Pfam" id="PF00990">
    <property type="entry name" value="GGDEF"/>
    <property type="match status" value="1"/>
</dbReference>
<feature type="transmembrane region" description="Helical" evidence="4">
    <location>
        <begin position="157"/>
        <end position="182"/>
    </location>
</feature>
<evidence type="ECO:0000256" key="1">
    <source>
        <dbReference type="ARBA" id="ARBA00001946"/>
    </source>
</evidence>
<accession>A0A2U1CTJ2</accession>
<keyword evidence="4" id="KW-0472">Membrane</keyword>
<dbReference type="GO" id="GO:0052621">
    <property type="term" value="F:diguanylate cyclase activity"/>
    <property type="evidence" value="ECO:0007669"/>
    <property type="project" value="UniProtKB-EC"/>
</dbReference>
<feature type="transmembrane region" description="Helical" evidence="4">
    <location>
        <begin position="203"/>
        <end position="225"/>
    </location>
</feature>
<dbReference type="InterPro" id="IPR050469">
    <property type="entry name" value="Diguanylate_Cyclase"/>
</dbReference>
<dbReference type="InterPro" id="IPR043128">
    <property type="entry name" value="Rev_trsase/Diguanyl_cyclase"/>
</dbReference>
<evidence type="ECO:0000313" key="7">
    <source>
        <dbReference type="Proteomes" id="UP000245887"/>
    </source>
</evidence>
<dbReference type="PROSITE" id="PS50887">
    <property type="entry name" value="GGDEF"/>
    <property type="match status" value="1"/>
</dbReference>
<comment type="catalytic activity">
    <reaction evidence="3">
        <text>2 GTP = 3',3'-c-di-GMP + 2 diphosphate</text>
        <dbReference type="Rhea" id="RHEA:24898"/>
        <dbReference type="ChEBI" id="CHEBI:33019"/>
        <dbReference type="ChEBI" id="CHEBI:37565"/>
        <dbReference type="ChEBI" id="CHEBI:58805"/>
        <dbReference type="EC" id="2.7.7.65"/>
    </reaction>
</comment>
<gene>
    <name evidence="6" type="ORF">C8D92_11063</name>
</gene>
<dbReference type="NCBIfam" id="TIGR00254">
    <property type="entry name" value="GGDEF"/>
    <property type="match status" value="1"/>
</dbReference>
<dbReference type="AlphaFoldDB" id="A0A2U1CTJ2"/>
<dbReference type="CDD" id="cd01949">
    <property type="entry name" value="GGDEF"/>
    <property type="match status" value="1"/>
</dbReference>
<feature type="transmembrane region" description="Helical" evidence="4">
    <location>
        <begin position="94"/>
        <end position="113"/>
    </location>
</feature>
<dbReference type="SMART" id="SM00267">
    <property type="entry name" value="GGDEF"/>
    <property type="match status" value="1"/>
</dbReference>
<organism evidence="6 7">
    <name type="scientific">Tamilnaduibacter salinus</name>
    <dbReference type="NCBI Taxonomy" id="1484056"/>
    <lineage>
        <taxon>Bacteria</taxon>
        <taxon>Pseudomonadati</taxon>
        <taxon>Pseudomonadota</taxon>
        <taxon>Gammaproteobacteria</taxon>
        <taxon>Pseudomonadales</taxon>
        <taxon>Marinobacteraceae</taxon>
        <taxon>Tamilnaduibacter</taxon>
    </lineage>
</organism>
<feature type="transmembrane region" description="Helical" evidence="4">
    <location>
        <begin position="125"/>
        <end position="145"/>
    </location>
</feature>
<dbReference type="SUPFAM" id="SSF55073">
    <property type="entry name" value="Nucleotide cyclase"/>
    <property type="match status" value="1"/>
</dbReference>
<feature type="transmembrane region" description="Helical" evidence="4">
    <location>
        <begin position="279"/>
        <end position="299"/>
    </location>
</feature>
<comment type="cofactor">
    <cofactor evidence="1">
        <name>Mg(2+)</name>
        <dbReference type="ChEBI" id="CHEBI:18420"/>
    </cofactor>
</comment>
<dbReference type="EMBL" id="QEKQ01000010">
    <property type="protein sequence ID" value="PVY70033.1"/>
    <property type="molecule type" value="Genomic_DNA"/>
</dbReference>
<dbReference type="InterPro" id="IPR029787">
    <property type="entry name" value="Nucleotide_cyclase"/>
</dbReference>
<dbReference type="PANTHER" id="PTHR45138">
    <property type="entry name" value="REGULATORY COMPONENTS OF SENSORY TRANSDUCTION SYSTEM"/>
    <property type="match status" value="1"/>
</dbReference>
<evidence type="ECO:0000256" key="3">
    <source>
        <dbReference type="ARBA" id="ARBA00034247"/>
    </source>
</evidence>
<name>A0A2U1CTJ2_9GAMM</name>
<dbReference type="EC" id="2.7.7.65" evidence="2"/>
<keyword evidence="4" id="KW-1133">Transmembrane helix</keyword>
<evidence type="ECO:0000256" key="2">
    <source>
        <dbReference type="ARBA" id="ARBA00012528"/>
    </source>
</evidence>
<comment type="caution">
    <text evidence="6">The sequence shown here is derived from an EMBL/GenBank/DDBJ whole genome shotgun (WGS) entry which is preliminary data.</text>
</comment>
<feature type="domain" description="GGDEF" evidence="5">
    <location>
        <begin position="341"/>
        <end position="475"/>
    </location>
</feature>
<dbReference type="PROSITE" id="PS51257">
    <property type="entry name" value="PROKAR_LIPOPROTEIN"/>
    <property type="match status" value="1"/>
</dbReference>
<evidence type="ECO:0000259" key="5">
    <source>
        <dbReference type="PROSITE" id="PS50887"/>
    </source>
</evidence>
<dbReference type="InterPro" id="IPR000160">
    <property type="entry name" value="GGDEF_dom"/>
</dbReference>
<evidence type="ECO:0000256" key="4">
    <source>
        <dbReference type="SAM" id="Phobius"/>
    </source>
</evidence>
<dbReference type="PANTHER" id="PTHR45138:SF9">
    <property type="entry name" value="DIGUANYLATE CYCLASE DGCM-RELATED"/>
    <property type="match status" value="1"/>
</dbReference>
<sequence>MTSSVKQSPCPPVTVWSRLGGPVLVCGVVFAACLLGIMSRPTGLLAVFWPANAILLGLFVRAPSLATWPGWAAALVGYVLADLSTGGEVLTTSWLTAANLFGVIVGFRIYCLLGSEHRRIGDPRSVLYLLVISTASAASGAVIGANVGPVFMDQSRWIGAVVWFTTELTHCMLILPLMLTLPGPGRLATAIQSSFSRASVKKLVPVAVLGLSVLAAAGLGGPGAIAFPVPALLWCSLSYGISATVVLTLATTLFQLLFMIPEVPYAPGSQSHTLSMMSLRLGTVLLAVSPLTAATVNSLRRDTLRQLQHAANHDSLTGALVHGSFVEKAEALLSGEKRRSRGLAVMMLDIDHFKSINDQYGHAAGDEALVTVTELIRQNLRQGDLFGRLGGEEFGVVMPDVGRDQAQLAAERLRCLIRDAEVGGRKGGFRVTVSIGGAMEGPECSGSFEELLARADVSLYQAKHAGRNQTVFAAD</sequence>
<dbReference type="Proteomes" id="UP000245887">
    <property type="component" value="Unassembled WGS sequence"/>
</dbReference>
<keyword evidence="4" id="KW-0812">Transmembrane</keyword>
<proteinExistence type="predicted"/>
<protein>
    <recommendedName>
        <fullName evidence="2">diguanylate cyclase</fullName>
        <ecNumber evidence="2">2.7.7.65</ecNumber>
    </recommendedName>
</protein>
<dbReference type="Gene3D" id="3.30.70.270">
    <property type="match status" value="1"/>
</dbReference>
<dbReference type="FunFam" id="3.30.70.270:FF:000001">
    <property type="entry name" value="Diguanylate cyclase domain protein"/>
    <property type="match status" value="1"/>
</dbReference>